<sequence>MSSSAVKLGGGEAECQSPGPRGTAQLQSNLAVDREFRGNELPCLSASTVTAFVSMSGPAMSWWALFQYGGRRKADASYELAGTSGSTNGGDVEVGACKTQPEVESAGGVTMSGKSASYESLDPLRIPDTSNRRGRGADESTCLESGSILDSLSHTIPEKKKSGFWWTGVIILKSFIGGGFLFLPHVFMRGGLILSFITFFLGFAMALYCMILLVRCCKPGLVECYEDIAELTYGPWGGRAVEVCIVASQLSFSTVNMVVVAGNLRDVIWTASDCDPNFEIPTRVLLWAGALIYVPLCLLTRMRQLAPVALVANIGTGVGIIMLLAAVGVELGSKKEIAQVTFCDWQSFPLVLGTVIYMWEGTGLVLPIRHNAKRHVQEHFSQVLSVCLGALLVTYSSYVLFTNFTFGTLLEAVILSNLPANGLGLTVQAIFALAVMATVPLMMFPASEIVESRVLSRFQCSTPPSAAVASSALRTCLVILTLAVATGGLHQIDNFVALIGGVCGAPLTFVFPTLLYLKLFPDEPILWRVFHYAIVVGGVGVQVFSLYWAIKSWSGTEEFVARCTA</sequence>
<evidence type="ECO:0000256" key="5">
    <source>
        <dbReference type="SAM" id="MobiDB-lite"/>
    </source>
</evidence>
<feature type="transmembrane region" description="Helical" evidence="6">
    <location>
        <begin position="380"/>
        <end position="401"/>
    </location>
</feature>
<proteinExistence type="predicted"/>
<feature type="transmembrane region" description="Helical" evidence="6">
    <location>
        <begin position="495"/>
        <end position="517"/>
    </location>
</feature>
<keyword evidence="2 6" id="KW-0812">Transmembrane</keyword>
<reference evidence="8 9" key="1">
    <citation type="submission" date="2017-09" db="EMBL/GenBank/DDBJ databases">
        <title>Genome sequencing of Besnoitia besnoiti strain Bb-Ger1.</title>
        <authorList>
            <person name="Schares G."/>
            <person name="Venepally P."/>
            <person name="Lorenzi H.A."/>
        </authorList>
    </citation>
    <scope>NUCLEOTIDE SEQUENCE [LARGE SCALE GENOMIC DNA]</scope>
    <source>
        <strain evidence="8 9">Bb-Ger1</strain>
    </source>
</reference>
<dbReference type="STRING" id="94643.A0A2A9MCV0"/>
<feature type="transmembrane region" description="Helical" evidence="6">
    <location>
        <begin position="44"/>
        <end position="65"/>
    </location>
</feature>
<organism evidence="8 9">
    <name type="scientific">Besnoitia besnoiti</name>
    <name type="common">Apicomplexan protozoan</name>
    <dbReference type="NCBI Taxonomy" id="94643"/>
    <lineage>
        <taxon>Eukaryota</taxon>
        <taxon>Sar</taxon>
        <taxon>Alveolata</taxon>
        <taxon>Apicomplexa</taxon>
        <taxon>Conoidasida</taxon>
        <taxon>Coccidia</taxon>
        <taxon>Eucoccidiorida</taxon>
        <taxon>Eimeriorina</taxon>
        <taxon>Sarcocystidae</taxon>
        <taxon>Besnoitia</taxon>
    </lineage>
</organism>
<dbReference type="PANTHER" id="PTHR22950">
    <property type="entry name" value="AMINO ACID TRANSPORTER"/>
    <property type="match status" value="1"/>
</dbReference>
<evidence type="ECO:0000256" key="6">
    <source>
        <dbReference type="SAM" id="Phobius"/>
    </source>
</evidence>
<evidence type="ECO:0000256" key="1">
    <source>
        <dbReference type="ARBA" id="ARBA00004141"/>
    </source>
</evidence>
<dbReference type="InterPro" id="IPR013057">
    <property type="entry name" value="AA_transpt_TM"/>
</dbReference>
<feature type="domain" description="Amino acid transporter transmembrane" evidence="7">
    <location>
        <begin position="161"/>
        <end position="550"/>
    </location>
</feature>
<feature type="transmembrane region" description="Helical" evidence="6">
    <location>
        <begin position="348"/>
        <end position="368"/>
    </location>
</feature>
<dbReference type="PANTHER" id="PTHR22950:SF666">
    <property type="entry name" value="VACUOLAR AMINO ACID TRANSPORTER 4"/>
    <property type="match status" value="1"/>
</dbReference>
<evidence type="ECO:0000313" key="9">
    <source>
        <dbReference type="Proteomes" id="UP000224006"/>
    </source>
</evidence>
<feature type="region of interest" description="Disordered" evidence="5">
    <location>
        <begin position="103"/>
        <end position="140"/>
    </location>
</feature>
<gene>
    <name evidence="8" type="ORF">BESB_059310</name>
</gene>
<evidence type="ECO:0000256" key="3">
    <source>
        <dbReference type="ARBA" id="ARBA00022989"/>
    </source>
</evidence>
<dbReference type="GO" id="GO:0015179">
    <property type="term" value="F:L-amino acid transmembrane transporter activity"/>
    <property type="evidence" value="ECO:0007669"/>
    <property type="project" value="TreeGrafter"/>
</dbReference>
<feature type="transmembrane region" description="Helical" evidence="6">
    <location>
        <begin position="421"/>
        <end position="444"/>
    </location>
</feature>
<dbReference type="Pfam" id="PF01490">
    <property type="entry name" value="Aa_trans"/>
    <property type="match status" value="1"/>
</dbReference>
<feature type="transmembrane region" description="Helical" evidence="6">
    <location>
        <begin position="164"/>
        <end position="187"/>
    </location>
</feature>
<dbReference type="GeneID" id="40310859"/>
<feature type="region of interest" description="Disordered" evidence="5">
    <location>
        <begin position="1"/>
        <end position="23"/>
    </location>
</feature>
<keyword evidence="9" id="KW-1185">Reference proteome</keyword>
<feature type="transmembrane region" description="Helical" evidence="6">
    <location>
        <begin position="193"/>
        <end position="214"/>
    </location>
</feature>
<dbReference type="AlphaFoldDB" id="A0A2A9MCV0"/>
<dbReference type="EMBL" id="NWUJ01000005">
    <property type="protein sequence ID" value="PFH35044.1"/>
    <property type="molecule type" value="Genomic_DNA"/>
</dbReference>
<accession>A0A2A9MCV0</accession>
<feature type="transmembrane region" description="Helical" evidence="6">
    <location>
        <begin position="529"/>
        <end position="550"/>
    </location>
</feature>
<dbReference type="OrthoDB" id="1684102at2759"/>
<comment type="caution">
    <text evidence="8">The sequence shown here is derived from an EMBL/GenBank/DDBJ whole genome shotgun (WGS) entry which is preliminary data.</text>
</comment>
<evidence type="ECO:0000313" key="8">
    <source>
        <dbReference type="EMBL" id="PFH35044.1"/>
    </source>
</evidence>
<dbReference type="KEGG" id="bbes:BESB_059310"/>
<evidence type="ECO:0000256" key="4">
    <source>
        <dbReference type="ARBA" id="ARBA00023136"/>
    </source>
</evidence>
<protein>
    <submittedName>
        <fullName evidence="8">Transmembrane amino acid transporter protein</fullName>
    </submittedName>
</protein>
<comment type="subcellular location">
    <subcellularLocation>
        <location evidence="1">Membrane</location>
        <topology evidence="1">Multi-pass membrane protein</topology>
    </subcellularLocation>
</comment>
<feature type="transmembrane region" description="Helical" evidence="6">
    <location>
        <begin position="308"/>
        <end position="328"/>
    </location>
</feature>
<dbReference type="Proteomes" id="UP000224006">
    <property type="component" value="Chromosome V"/>
</dbReference>
<dbReference type="RefSeq" id="XP_029219053.1">
    <property type="nucleotide sequence ID" value="XM_029364345.1"/>
</dbReference>
<keyword evidence="4 6" id="KW-0472">Membrane</keyword>
<evidence type="ECO:0000256" key="2">
    <source>
        <dbReference type="ARBA" id="ARBA00022692"/>
    </source>
</evidence>
<keyword evidence="3 6" id="KW-1133">Transmembrane helix</keyword>
<dbReference type="VEuPathDB" id="ToxoDB:BESB_059310"/>
<evidence type="ECO:0000259" key="7">
    <source>
        <dbReference type="Pfam" id="PF01490"/>
    </source>
</evidence>
<name>A0A2A9MCV0_BESBE</name>
<dbReference type="GO" id="GO:0016020">
    <property type="term" value="C:membrane"/>
    <property type="evidence" value="ECO:0007669"/>
    <property type="project" value="UniProtKB-SubCell"/>
</dbReference>